<proteinExistence type="inferred from homology"/>
<evidence type="ECO:0000256" key="6">
    <source>
        <dbReference type="ARBA" id="ARBA00022475"/>
    </source>
</evidence>
<keyword evidence="9 12" id="KW-0472">Membrane</keyword>
<comment type="caution">
    <text evidence="13">The sequence shown here is derived from an EMBL/GenBank/DDBJ whole genome shotgun (WGS) entry which is preliminary data.</text>
</comment>
<keyword evidence="7 12" id="KW-0812">Transmembrane</keyword>
<comment type="subcellular location">
    <subcellularLocation>
        <location evidence="1">Cell inner membrane</location>
        <topology evidence="1">Multi-pass membrane protein</topology>
    </subcellularLocation>
</comment>
<feature type="transmembrane region" description="Helical" evidence="12">
    <location>
        <begin position="321"/>
        <end position="341"/>
    </location>
</feature>
<feature type="transmembrane region" description="Helical" evidence="12">
    <location>
        <begin position="245"/>
        <end position="266"/>
    </location>
</feature>
<evidence type="ECO:0000256" key="3">
    <source>
        <dbReference type="ARBA" id="ARBA00013489"/>
    </source>
</evidence>
<feature type="transmembrane region" description="Helical" evidence="12">
    <location>
        <begin position="417"/>
        <end position="435"/>
    </location>
</feature>
<feature type="transmembrane region" description="Helical" evidence="12">
    <location>
        <begin position="93"/>
        <end position="117"/>
    </location>
</feature>
<dbReference type="GO" id="GO:0015297">
    <property type="term" value="F:antiporter activity"/>
    <property type="evidence" value="ECO:0007669"/>
    <property type="project" value="InterPro"/>
</dbReference>
<dbReference type="GO" id="GO:0042910">
    <property type="term" value="F:xenobiotic transmembrane transporter activity"/>
    <property type="evidence" value="ECO:0007669"/>
    <property type="project" value="InterPro"/>
</dbReference>
<dbReference type="InterPro" id="IPR048279">
    <property type="entry name" value="MdtK-like"/>
</dbReference>
<dbReference type="PIRSF" id="PIRSF006603">
    <property type="entry name" value="DinF"/>
    <property type="match status" value="1"/>
</dbReference>
<dbReference type="PANTHER" id="PTHR43823">
    <property type="entry name" value="SPORULATION PROTEIN YKVU"/>
    <property type="match status" value="1"/>
</dbReference>
<feature type="transmembrane region" description="Helical" evidence="12">
    <location>
        <begin position="166"/>
        <end position="189"/>
    </location>
</feature>
<keyword evidence="6" id="KW-1003">Cell membrane</keyword>
<feature type="transmembrane region" description="Helical" evidence="12">
    <location>
        <begin position="361"/>
        <end position="381"/>
    </location>
</feature>
<name>A0A2T3NNF9_9GAMM</name>
<dbReference type="RefSeq" id="WP_107272386.1">
    <property type="nucleotide sequence ID" value="NZ_PYMA01000015.1"/>
</dbReference>
<feature type="transmembrane region" description="Helical" evidence="12">
    <location>
        <begin position="393"/>
        <end position="411"/>
    </location>
</feature>
<keyword evidence="8 12" id="KW-1133">Transmembrane helix</keyword>
<evidence type="ECO:0000256" key="11">
    <source>
        <dbReference type="ARBA" id="ARBA00030855"/>
    </source>
</evidence>
<evidence type="ECO:0000313" key="13">
    <source>
        <dbReference type="EMBL" id="PSW17220.1"/>
    </source>
</evidence>
<dbReference type="InterPro" id="IPR045070">
    <property type="entry name" value="MATE_MepA-like"/>
</dbReference>
<gene>
    <name evidence="13" type="ORF">C9I98_19630</name>
</gene>
<evidence type="ECO:0000256" key="7">
    <source>
        <dbReference type="ARBA" id="ARBA00022692"/>
    </source>
</evidence>
<dbReference type="AlphaFoldDB" id="A0A2T3NNF9"/>
<organism evidence="13 14">
    <name type="scientific">Photobacterium sanctipauli</name>
    <dbReference type="NCBI Taxonomy" id="1342794"/>
    <lineage>
        <taxon>Bacteria</taxon>
        <taxon>Pseudomonadati</taxon>
        <taxon>Pseudomonadota</taxon>
        <taxon>Gammaproteobacteria</taxon>
        <taxon>Vibrionales</taxon>
        <taxon>Vibrionaceae</taxon>
        <taxon>Photobacterium</taxon>
    </lineage>
</organism>
<feature type="transmembrane region" description="Helical" evidence="12">
    <location>
        <begin position="195"/>
        <end position="215"/>
    </location>
</feature>
<dbReference type="PANTHER" id="PTHR43823:SF3">
    <property type="entry name" value="MULTIDRUG EXPORT PROTEIN MEPA"/>
    <property type="match status" value="1"/>
</dbReference>
<evidence type="ECO:0000256" key="8">
    <source>
        <dbReference type="ARBA" id="ARBA00022989"/>
    </source>
</evidence>
<comment type="similarity">
    <text evidence="2">Belongs to the multi antimicrobial extrusion (MATE) (TC 2.A.66.1) family. MepA subfamily.</text>
</comment>
<dbReference type="InterPro" id="IPR002528">
    <property type="entry name" value="MATE_fam"/>
</dbReference>
<keyword evidence="14" id="KW-1185">Reference proteome</keyword>
<dbReference type="InterPro" id="IPR051327">
    <property type="entry name" value="MATE_MepA_subfamily"/>
</dbReference>
<dbReference type="EMBL" id="PYMA01000015">
    <property type="protein sequence ID" value="PSW17220.1"/>
    <property type="molecule type" value="Genomic_DNA"/>
</dbReference>
<keyword evidence="5" id="KW-0813">Transport</keyword>
<evidence type="ECO:0000313" key="14">
    <source>
        <dbReference type="Proteomes" id="UP000241771"/>
    </source>
</evidence>
<dbReference type="GO" id="GO:0046677">
    <property type="term" value="P:response to antibiotic"/>
    <property type="evidence" value="ECO:0007669"/>
    <property type="project" value="UniProtKB-KW"/>
</dbReference>
<feature type="transmembrane region" description="Helical" evidence="12">
    <location>
        <begin position="137"/>
        <end position="154"/>
    </location>
</feature>
<feature type="transmembrane region" description="Helical" evidence="12">
    <location>
        <begin position="57"/>
        <end position="81"/>
    </location>
</feature>
<dbReference type="Pfam" id="PF01554">
    <property type="entry name" value="MatE"/>
    <property type="match status" value="2"/>
</dbReference>
<reference evidence="13 14" key="1">
    <citation type="submission" date="2018-01" db="EMBL/GenBank/DDBJ databases">
        <title>Whole genome sequencing of Histamine producing bacteria.</title>
        <authorList>
            <person name="Butler K."/>
        </authorList>
    </citation>
    <scope>NUCLEOTIDE SEQUENCE [LARGE SCALE GENOMIC DNA]</scope>
    <source>
        <strain evidence="13 14">DSM 100436</strain>
    </source>
</reference>
<evidence type="ECO:0000256" key="1">
    <source>
        <dbReference type="ARBA" id="ARBA00004429"/>
    </source>
</evidence>
<keyword evidence="10" id="KW-0046">Antibiotic resistance</keyword>
<dbReference type="NCBIfam" id="TIGR00797">
    <property type="entry name" value="matE"/>
    <property type="match status" value="1"/>
</dbReference>
<dbReference type="Proteomes" id="UP000241771">
    <property type="component" value="Unassembled WGS sequence"/>
</dbReference>
<evidence type="ECO:0000256" key="10">
    <source>
        <dbReference type="ARBA" id="ARBA00023251"/>
    </source>
</evidence>
<protein>
    <recommendedName>
        <fullName evidence="4">Multidrug export protein MepA</fullName>
    </recommendedName>
    <alternativeName>
        <fullName evidence="3">Multidrug resistance protein NorM</fullName>
    </alternativeName>
    <alternativeName>
        <fullName evidence="11">Na(+)/drug antiporter</fullName>
    </alternativeName>
</protein>
<evidence type="ECO:0000256" key="12">
    <source>
        <dbReference type="SAM" id="Phobius"/>
    </source>
</evidence>
<evidence type="ECO:0000256" key="5">
    <source>
        <dbReference type="ARBA" id="ARBA00022448"/>
    </source>
</evidence>
<feature type="transmembrane region" description="Helical" evidence="12">
    <location>
        <begin position="20"/>
        <end position="37"/>
    </location>
</feature>
<evidence type="ECO:0000256" key="2">
    <source>
        <dbReference type="ARBA" id="ARBA00008417"/>
    </source>
</evidence>
<evidence type="ECO:0000256" key="4">
    <source>
        <dbReference type="ARBA" id="ARBA00022106"/>
    </source>
</evidence>
<accession>A0A2T3NNF9</accession>
<dbReference type="CDD" id="cd13143">
    <property type="entry name" value="MATE_MepA_like"/>
    <property type="match status" value="1"/>
</dbReference>
<dbReference type="GO" id="GO:0005886">
    <property type="term" value="C:plasma membrane"/>
    <property type="evidence" value="ECO:0007669"/>
    <property type="project" value="UniProtKB-SubCell"/>
</dbReference>
<feature type="transmembrane region" description="Helical" evidence="12">
    <location>
        <begin position="272"/>
        <end position="291"/>
    </location>
</feature>
<evidence type="ECO:0000256" key="9">
    <source>
        <dbReference type="ARBA" id="ARBA00023136"/>
    </source>
</evidence>
<sequence>MSHTSTEFNQGSVSQTFHRYLIPAVAGMLIKCAFIFIDTLFIGRLVGADGLGAVSLVIPYFSVFTAIAMMLGIGGATWMSIEFGKGNHDKGQAIFSQTLFFSVGVFTLLVALSWLTLDSVLHAFGAEGAIFTLSREYLIYLLPFLLNYSINWVVSSFIRNDGNPKLAMVAMVAGALVNIVLDVVFIWWMDMGMGGAALATGLAQWVMTAILLTHFKSKTAQLSLRFSRCRRDVIQRVSSIGAPNFFIELALTITIVVFNFVLLNQYSEAHLIAYSLTINLGVFVLFILLGISQACQPIISYNFGAGNYLWVKQSFSLGLKYGVCIGLSVGVLVSIFASEIVQWFITDDPAQIAMSVEAVRWYFLSAPFMAANIIISTYFQALAQPSKSSVLSLLRGLIFVLVGLFMLPPLLGDKFVWSAFVFAEVMTIGFSLYFVTRNPLPEKSPTNDLHEVAEIKG</sequence>